<dbReference type="EC" id="5.1.1.1" evidence="4"/>
<comment type="cofactor">
    <cofactor evidence="1 4 5">
        <name>pyridoxal 5'-phosphate</name>
        <dbReference type="ChEBI" id="CHEBI:597326"/>
    </cofactor>
</comment>
<proteinExistence type="inferred from homology"/>
<gene>
    <name evidence="8" type="primary">alr</name>
    <name evidence="8" type="ORF">FYJ26_05085</name>
</gene>
<dbReference type="Pfam" id="PF00842">
    <property type="entry name" value="Ala_racemase_C"/>
    <property type="match status" value="1"/>
</dbReference>
<dbReference type="PANTHER" id="PTHR30511:SF0">
    <property type="entry name" value="ALANINE RACEMASE, CATABOLIC-RELATED"/>
    <property type="match status" value="1"/>
</dbReference>
<feature type="binding site" evidence="4 6">
    <location>
        <position position="305"/>
    </location>
    <ligand>
        <name>substrate</name>
    </ligand>
</feature>
<dbReference type="GO" id="GO:0009252">
    <property type="term" value="P:peptidoglycan biosynthetic process"/>
    <property type="evidence" value="ECO:0007669"/>
    <property type="project" value="TreeGrafter"/>
</dbReference>
<evidence type="ECO:0000256" key="4">
    <source>
        <dbReference type="HAMAP-Rule" id="MF_01201"/>
    </source>
</evidence>
<sequence>MLVETYLEVNLSNIKYNLNAMRNLDKDAMFCAVLKADAYGLGAVKIAKEIEGDIDYIAVARLSEAIELRENSIDTPILILGYVPVENIEKCIKYNIDIAIYDLDLAKAINSCIDNKIKGHLALDTGHSRIGFRDFEIDKIKELKKLDNIDIISAFSHFSTADEEDKSYTKFQYETFNKIIDKVKNDFDFKFVHISNDASAIAHNITKDMVRSGISLFGIYPSDYMRELNQIEIKKTFELYSSVSFIKEVKKGTYISYGRTFKAPKNMKIATISIGYADGYFRKFSNCGTMIINGKPCQVVGRVCMDQVMVDITGLDCKVGDKVIVYSDIYEEANKVDTIVYELMTSVSKRVPRIYKK</sequence>
<dbReference type="Gene3D" id="3.20.20.10">
    <property type="entry name" value="Alanine racemase"/>
    <property type="match status" value="1"/>
</dbReference>
<feature type="binding site" evidence="4 6">
    <location>
        <position position="129"/>
    </location>
    <ligand>
        <name>substrate</name>
    </ligand>
</feature>
<dbReference type="Gene3D" id="2.40.37.10">
    <property type="entry name" value="Lyase, Ornithine Decarboxylase, Chain A, domain 1"/>
    <property type="match status" value="1"/>
</dbReference>
<organism evidence="8 9">
    <name type="scientific">Anaerococcus porci</name>
    <dbReference type="NCBI Taxonomy" id="2652269"/>
    <lineage>
        <taxon>Bacteria</taxon>
        <taxon>Bacillati</taxon>
        <taxon>Bacillota</taxon>
        <taxon>Tissierellia</taxon>
        <taxon>Tissierellales</taxon>
        <taxon>Peptoniphilaceae</taxon>
        <taxon>Anaerococcus</taxon>
    </lineage>
</organism>
<evidence type="ECO:0000313" key="8">
    <source>
        <dbReference type="EMBL" id="MSS77791.1"/>
    </source>
</evidence>
<dbReference type="UniPathway" id="UPA00042">
    <property type="reaction ID" value="UER00497"/>
</dbReference>
<reference evidence="8 9" key="1">
    <citation type="submission" date="2019-08" db="EMBL/GenBank/DDBJ databases">
        <title>In-depth cultivation of the pig gut microbiome towards novel bacterial diversity and tailored functional studies.</title>
        <authorList>
            <person name="Wylensek D."/>
            <person name="Hitch T.C.A."/>
            <person name="Clavel T."/>
        </authorList>
    </citation>
    <scope>NUCLEOTIDE SEQUENCE [LARGE SCALE GENOMIC DNA]</scope>
    <source>
        <strain evidence="8 9">WCA-380-WT-2B</strain>
    </source>
</reference>
<comment type="similarity">
    <text evidence="4">Belongs to the alanine racemase family.</text>
</comment>
<dbReference type="InterPro" id="IPR020622">
    <property type="entry name" value="Ala_racemase_pyridoxalP-BS"/>
</dbReference>
<feature type="active site" description="Proton acceptor; specific for L-alanine" evidence="4">
    <location>
        <position position="257"/>
    </location>
</feature>
<comment type="catalytic activity">
    <reaction evidence="4">
        <text>L-alanine = D-alanine</text>
        <dbReference type="Rhea" id="RHEA:20249"/>
        <dbReference type="ChEBI" id="CHEBI:57416"/>
        <dbReference type="ChEBI" id="CHEBI:57972"/>
        <dbReference type="EC" id="5.1.1.1"/>
    </reaction>
</comment>
<protein>
    <recommendedName>
        <fullName evidence="4">Alanine racemase</fullName>
        <ecNumber evidence="4">5.1.1.1</ecNumber>
    </recommendedName>
</protein>
<comment type="caution">
    <text evidence="8">The sequence shown here is derived from an EMBL/GenBank/DDBJ whole genome shotgun (WGS) entry which is preliminary data.</text>
</comment>
<dbReference type="InterPro" id="IPR011079">
    <property type="entry name" value="Ala_racemase_C"/>
</dbReference>
<evidence type="ECO:0000256" key="6">
    <source>
        <dbReference type="PIRSR" id="PIRSR600821-52"/>
    </source>
</evidence>
<dbReference type="SUPFAM" id="SSF50621">
    <property type="entry name" value="Alanine racemase C-terminal domain-like"/>
    <property type="match status" value="1"/>
</dbReference>
<dbReference type="EMBL" id="VULQ01000005">
    <property type="protein sequence ID" value="MSS77791.1"/>
    <property type="molecule type" value="Genomic_DNA"/>
</dbReference>
<dbReference type="Proteomes" id="UP000441925">
    <property type="component" value="Unassembled WGS sequence"/>
</dbReference>
<name>A0A6N7VFY0_9FIRM</name>
<dbReference type="GO" id="GO:0008784">
    <property type="term" value="F:alanine racemase activity"/>
    <property type="evidence" value="ECO:0007669"/>
    <property type="project" value="UniProtKB-UniRule"/>
</dbReference>
<dbReference type="InterPro" id="IPR029066">
    <property type="entry name" value="PLP-binding_barrel"/>
</dbReference>
<dbReference type="InterPro" id="IPR009006">
    <property type="entry name" value="Ala_racemase/Decarboxylase_C"/>
</dbReference>
<feature type="domain" description="Alanine racemase C-terminal" evidence="7">
    <location>
        <begin position="236"/>
        <end position="356"/>
    </location>
</feature>
<dbReference type="PANTHER" id="PTHR30511">
    <property type="entry name" value="ALANINE RACEMASE"/>
    <property type="match status" value="1"/>
</dbReference>
<evidence type="ECO:0000256" key="2">
    <source>
        <dbReference type="ARBA" id="ARBA00022898"/>
    </source>
</evidence>
<dbReference type="Pfam" id="PF01168">
    <property type="entry name" value="Ala_racemase_N"/>
    <property type="match status" value="1"/>
</dbReference>
<dbReference type="CDD" id="cd00430">
    <property type="entry name" value="PLPDE_III_AR"/>
    <property type="match status" value="1"/>
</dbReference>
<dbReference type="FunFam" id="3.20.20.10:FF:000002">
    <property type="entry name" value="Alanine racemase"/>
    <property type="match status" value="1"/>
</dbReference>
<accession>A0A6N7VFY0</accession>
<dbReference type="InterPro" id="IPR000821">
    <property type="entry name" value="Ala_racemase"/>
</dbReference>
<keyword evidence="3 4" id="KW-0413">Isomerase</keyword>
<dbReference type="GO" id="GO:0030632">
    <property type="term" value="P:D-alanine biosynthetic process"/>
    <property type="evidence" value="ECO:0007669"/>
    <property type="project" value="UniProtKB-UniRule"/>
</dbReference>
<dbReference type="PROSITE" id="PS00395">
    <property type="entry name" value="ALANINE_RACEMASE"/>
    <property type="match status" value="1"/>
</dbReference>
<dbReference type="GO" id="GO:0005829">
    <property type="term" value="C:cytosol"/>
    <property type="evidence" value="ECO:0007669"/>
    <property type="project" value="TreeGrafter"/>
</dbReference>
<feature type="active site" description="Proton acceptor; specific for D-alanine" evidence="4">
    <location>
        <position position="35"/>
    </location>
</feature>
<dbReference type="SUPFAM" id="SSF51419">
    <property type="entry name" value="PLP-binding barrel"/>
    <property type="match status" value="1"/>
</dbReference>
<evidence type="ECO:0000313" key="9">
    <source>
        <dbReference type="Proteomes" id="UP000441925"/>
    </source>
</evidence>
<comment type="function">
    <text evidence="4">Catalyzes the interconversion of L-alanine and D-alanine. May also act on other amino acids.</text>
</comment>
<evidence type="ECO:0000256" key="1">
    <source>
        <dbReference type="ARBA" id="ARBA00001933"/>
    </source>
</evidence>
<dbReference type="NCBIfam" id="TIGR00492">
    <property type="entry name" value="alr"/>
    <property type="match status" value="1"/>
</dbReference>
<dbReference type="SMART" id="SM01005">
    <property type="entry name" value="Ala_racemase_C"/>
    <property type="match status" value="1"/>
</dbReference>
<comment type="pathway">
    <text evidence="4">Amino-acid biosynthesis; D-alanine biosynthesis; D-alanine from L-alanine: step 1/1.</text>
</comment>
<feature type="modified residue" description="N6-(pyridoxal phosphate)lysine" evidence="4 5">
    <location>
        <position position="35"/>
    </location>
</feature>
<keyword evidence="9" id="KW-1185">Reference proteome</keyword>
<dbReference type="PRINTS" id="PR00992">
    <property type="entry name" value="ALARACEMASE"/>
</dbReference>
<dbReference type="InterPro" id="IPR001608">
    <property type="entry name" value="Ala_racemase_N"/>
</dbReference>
<dbReference type="GO" id="GO:0030170">
    <property type="term" value="F:pyridoxal phosphate binding"/>
    <property type="evidence" value="ECO:0007669"/>
    <property type="project" value="UniProtKB-UniRule"/>
</dbReference>
<evidence type="ECO:0000259" key="7">
    <source>
        <dbReference type="SMART" id="SM01005"/>
    </source>
</evidence>
<keyword evidence="2 4" id="KW-0663">Pyridoxal phosphate</keyword>
<evidence type="ECO:0000256" key="3">
    <source>
        <dbReference type="ARBA" id="ARBA00023235"/>
    </source>
</evidence>
<dbReference type="AlphaFoldDB" id="A0A6N7VFY0"/>
<dbReference type="HAMAP" id="MF_01201">
    <property type="entry name" value="Ala_racemase"/>
    <property type="match status" value="1"/>
</dbReference>
<evidence type="ECO:0000256" key="5">
    <source>
        <dbReference type="PIRSR" id="PIRSR600821-50"/>
    </source>
</evidence>